<dbReference type="SUPFAM" id="SSF49599">
    <property type="entry name" value="TRAF domain-like"/>
    <property type="match status" value="1"/>
</dbReference>
<sequence length="157" mass="17632">VLTGMNQNKVVWYAEGIRTAIDVSQKYPSANVKSRQFVIGGYRAQLRVQAQRDGIKVWLGAFFDLCPHPDDDFVQWPFVTPFTLSFVHPTDASKDISHEVMREDITERFLSAVQKPKGKCAGKWIGFPQIQTVSDMEKAGFRLDDGLTVAVTLHSTS</sequence>
<dbReference type="EMBL" id="GEIB01001819">
    <property type="protein sequence ID" value="JAR86565.1"/>
    <property type="molecule type" value="Transcribed_RNA"/>
</dbReference>
<dbReference type="InterPro" id="IPR008974">
    <property type="entry name" value="TRAF-like"/>
</dbReference>
<accession>A0A147B827</accession>
<evidence type="ECO:0000259" key="1">
    <source>
        <dbReference type="Pfam" id="PF21355"/>
    </source>
</evidence>
<dbReference type="Pfam" id="PF21355">
    <property type="entry name" value="TRAF-mep_MATH"/>
    <property type="match status" value="1"/>
</dbReference>
<proteinExistence type="predicted"/>
<organism evidence="2">
    <name type="scientific">Alectorobius mimon</name>
    <dbReference type="NCBI Taxonomy" id="360319"/>
    <lineage>
        <taxon>Eukaryota</taxon>
        <taxon>Metazoa</taxon>
        <taxon>Ecdysozoa</taxon>
        <taxon>Arthropoda</taxon>
        <taxon>Chelicerata</taxon>
        <taxon>Arachnida</taxon>
        <taxon>Acari</taxon>
        <taxon>Parasitiformes</taxon>
        <taxon>Ixodida</taxon>
        <taxon>Ixodoidea</taxon>
        <taxon>Argasidae</taxon>
        <taxon>Ornithodorinae</taxon>
        <taxon>Alectorobius</taxon>
    </lineage>
</organism>
<evidence type="ECO:0000313" key="2">
    <source>
        <dbReference type="EMBL" id="JAR86565.1"/>
    </source>
</evidence>
<dbReference type="InterPro" id="IPR049342">
    <property type="entry name" value="TRAF1-6_MATH_dom"/>
</dbReference>
<feature type="non-terminal residue" evidence="2">
    <location>
        <position position="1"/>
    </location>
</feature>
<reference evidence="2" key="1">
    <citation type="submission" date="2016-03" db="EMBL/GenBank/DDBJ databases">
        <title>Gut transcriptome analysis on engorged females of Ornithodoros mimon (Acari: Argasidae) and phylogenetic inferences of soft ticks.</title>
        <authorList>
            <person name="Landulfo G.A."/>
            <person name="Giovanni D."/>
            <person name="Carvalho E."/>
            <person name="Junqueira-de-Azevedo I."/>
            <person name="Patane J."/>
            <person name="Mendoca R."/>
            <person name="Barros-Battesti D."/>
        </authorList>
    </citation>
    <scope>NUCLEOTIDE SEQUENCE</scope>
    <source>
        <strain evidence="2">Females</strain>
        <tissue evidence="2">Gut</tissue>
    </source>
</reference>
<feature type="domain" description="TRAF1-6 MATH" evidence="1">
    <location>
        <begin position="34"/>
        <end position="149"/>
    </location>
</feature>
<dbReference type="InterPro" id="IPR002083">
    <property type="entry name" value="MATH/TRAF_dom"/>
</dbReference>
<dbReference type="AlphaFoldDB" id="A0A147B827"/>
<protein>
    <recommendedName>
        <fullName evidence="1">TRAF1-6 MATH domain-containing protein</fullName>
    </recommendedName>
</protein>
<dbReference type="Gene3D" id="2.60.210.10">
    <property type="entry name" value="Apoptosis, Tumor Necrosis Factor Receptor Associated Protein 2, Chain A"/>
    <property type="match status" value="1"/>
</dbReference>
<name>A0A147B827_9ACAR</name>
<dbReference type="CDD" id="cd00121">
    <property type="entry name" value="MATH"/>
    <property type="match status" value="1"/>
</dbReference>